<evidence type="ECO:0000256" key="13">
    <source>
        <dbReference type="SAM" id="MobiDB-lite"/>
    </source>
</evidence>
<evidence type="ECO:0000256" key="10">
    <source>
        <dbReference type="ARBA" id="ARBA00030781"/>
    </source>
</evidence>
<evidence type="ECO:0000256" key="8">
    <source>
        <dbReference type="ARBA" id="ARBA00029745"/>
    </source>
</evidence>
<dbReference type="CDD" id="cd00756">
    <property type="entry name" value="MoaE"/>
    <property type="match status" value="1"/>
</dbReference>
<organism evidence="14 15">
    <name type="scientific">Thauera terpenica 58Eu</name>
    <dbReference type="NCBI Taxonomy" id="1348657"/>
    <lineage>
        <taxon>Bacteria</taxon>
        <taxon>Pseudomonadati</taxon>
        <taxon>Pseudomonadota</taxon>
        <taxon>Betaproteobacteria</taxon>
        <taxon>Rhodocyclales</taxon>
        <taxon>Zoogloeaceae</taxon>
        <taxon>Thauera</taxon>
    </lineage>
</organism>
<name>S9ZMV7_9RHOO</name>
<dbReference type="EC" id="2.8.1.12" evidence="3"/>
<comment type="catalytic activity">
    <reaction evidence="12">
        <text>2 [molybdopterin-synthase sulfur-carrier protein]-C-terminal-Gly-aminoethanethioate + cyclic pyranopterin phosphate + H2O = molybdopterin + 2 [molybdopterin-synthase sulfur-carrier protein]-C-terminal Gly-Gly + 2 H(+)</text>
        <dbReference type="Rhea" id="RHEA:26333"/>
        <dbReference type="Rhea" id="RHEA-COMP:12202"/>
        <dbReference type="Rhea" id="RHEA-COMP:19907"/>
        <dbReference type="ChEBI" id="CHEBI:15377"/>
        <dbReference type="ChEBI" id="CHEBI:15378"/>
        <dbReference type="ChEBI" id="CHEBI:58698"/>
        <dbReference type="ChEBI" id="CHEBI:59648"/>
        <dbReference type="ChEBI" id="CHEBI:90778"/>
        <dbReference type="ChEBI" id="CHEBI:232372"/>
        <dbReference type="EC" id="2.8.1.12"/>
    </reaction>
</comment>
<evidence type="ECO:0000313" key="14">
    <source>
        <dbReference type="EMBL" id="EPZ15936.1"/>
    </source>
</evidence>
<evidence type="ECO:0000313" key="15">
    <source>
        <dbReference type="Proteomes" id="UP000015455"/>
    </source>
</evidence>
<evidence type="ECO:0000256" key="3">
    <source>
        <dbReference type="ARBA" id="ARBA00011950"/>
    </source>
</evidence>
<dbReference type="Pfam" id="PF02391">
    <property type="entry name" value="MoaE"/>
    <property type="match status" value="1"/>
</dbReference>
<evidence type="ECO:0000256" key="11">
    <source>
        <dbReference type="ARBA" id="ARBA00032474"/>
    </source>
</evidence>
<dbReference type="RefSeq" id="WP_021248775.1">
    <property type="nucleotide sequence ID" value="NZ_ATJV01000048.1"/>
</dbReference>
<dbReference type="STRING" id="1348657.M622_01835"/>
<proteinExistence type="inferred from homology"/>
<evidence type="ECO:0000256" key="12">
    <source>
        <dbReference type="ARBA" id="ARBA00049878"/>
    </source>
</evidence>
<dbReference type="AlphaFoldDB" id="S9ZMV7"/>
<evidence type="ECO:0000256" key="6">
    <source>
        <dbReference type="ARBA" id="ARBA00023150"/>
    </source>
</evidence>
<dbReference type="GO" id="GO:0006777">
    <property type="term" value="P:Mo-molybdopterin cofactor biosynthetic process"/>
    <property type="evidence" value="ECO:0007669"/>
    <property type="project" value="UniProtKB-KW"/>
</dbReference>
<evidence type="ECO:0000256" key="9">
    <source>
        <dbReference type="ARBA" id="ARBA00030407"/>
    </source>
</evidence>
<comment type="subunit">
    <text evidence="7">Heterotetramer of 2 MoaD subunits and 2 MoaE subunits. Also stable as homodimer. The enzyme changes between these two forms during catalysis.</text>
</comment>
<comment type="similarity">
    <text evidence="2">Belongs to the MoaE family.</text>
</comment>
<dbReference type="UniPathway" id="UPA00344"/>
<evidence type="ECO:0000256" key="2">
    <source>
        <dbReference type="ARBA" id="ARBA00005426"/>
    </source>
</evidence>
<feature type="region of interest" description="Disordered" evidence="13">
    <location>
        <begin position="141"/>
        <end position="179"/>
    </location>
</feature>
<dbReference type="GO" id="GO:0030366">
    <property type="term" value="F:molybdopterin synthase activity"/>
    <property type="evidence" value="ECO:0007669"/>
    <property type="project" value="UniProtKB-EC"/>
</dbReference>
<keyword evidence="15" id="KW-1185">Reference proteome</keyword>
<evidence type="ECO:0000256" key="7">
    <source>
        <dbReference type="ARBA" id="ARBA00026066"/>
    </source>
</evidence>
<keyword evidence="6" id="KW-0501">Molybdenum cofactor biosynthesis</keyword>
<dbReference type="OrthoDB" id="9803224at2"/>
<dbReference type="Gene3D" id="3.90.1170.40">
    <property type="entry name" value="Molybdopterin biosynthesis MoaE subunit"/>
    <property type="match status" value="1"/>
</dbReference>
<gene>
    <name evidence="14" type="ORF">M622_01835</name>
</gene>
<dbReference type="InterPro" id="IPR003448">
    <property type="entry name" value="Mopterin_biosynth_MoaE"/>
</dbReference>
<reference evidence="14 15" key="1">
    <citation type="submission" date="2013-06" db="EMBL/GenBank/DDBJ databases">
        <title>Draft genome sequence of Thauera terpenica.</title>
        <authorList>
            <person name="Liu B."/>
            <person name="Frostegard A.H."/>
            <person name="Shapleigh J.P."/>
        </authorList>
    </citation>
    <scope>NUCLEOTIDE SEQUENCE [LARGE SCALE GENOMIC DNA]</scope>
    <source>
        <strain evidence="14 15">58Eu</strain>
    </source>
</reference>
<dbReference type="FunFam" id="3.90.1170.40:FF:000001">
    <property type="entry name" value="Molybdopterin synthase catalytic subunit MoaE"/>
    <property type="match status" value="1"/>
</dbReference>
<dbReference type="EMBL" id="ATJV01000048">
    <property type="protein sequence ID" value="EPZ15936.1"/>
    <property type="molecule type" value="Genomic_DNA"/>
</dbReference>
<dbReference type="PATRIC" id="fig|1348657.5.peg.1342"/>
<protein>
    <recommendedName>
        <fullName evidence="4">Molybdopterin synthase catalytic subunit</fullName>
        <ecNumber evidence="3">2.8.1.12</ecNumber>
    </recommendedName>
    <alternativeName>
        <fullName evidence="10">MPT synthase subunit 2</fullName>
    </alternativeName>
    <alternativeName>
        <fullName evidence="8">Molybdenum cofactor biosynthesis protein E</fullName>
    </alternativeName>
    <alternativeName>
        <fullName evidence="9">Molybdopterin-converting factor large subunit</fullName>
    </alternativeName>
    <alternativeName>
        <fullName evidence="11">Molybdopterin-converting factor subunit 2</fullName>
    </alternativeName>
</protein>
<dbReference type="Proteomes" id="UP000015455">
    <property type="component" value="Unassembled WGS sequence"/>
</dbReference>
<dbReference type="InterPro" id="IPR036563">
    <property type="entry name" value="MoaE_sf"/>
</dbReference>
<evidence type="ECO:0000256" key="1">
    <source>
        <dbReference type="ARBA" id="ARBA00005046"/>
    </source>
</evidence>
<keyword evidence="5" id="KW-0808">Transferase</keyword>
<dbReference type="PANTHER" id="PTHR23404">
    <property type="entry name" value="MOLYBDOPTERIN SYNTHASE RELATED"/>
    <property type="match status" value="1"/>
</dbReference>
<dbReference type="SUPFAM" id="SSF54690">
    <property type="entry name" value="Molybdopterin synthase subunit MoaE"/>
    <property type="match status" value="1"/>
</dbReference>
<dbReference type="NCBIfam" id="NF007959">
    <property type="entry name" value="PRK10678.1"/>
    <property type="match status" value="1"/>
</dbReference>
<evidence type="ECO:0000256" key="5">
    <source>
        <dbReference type="ARBA" id="ARBA00022679"/>
    </source>
</evidence>
<sequence length="179" mass="19694">MSERNSFHARVSVQEADFDVGAEVGSLHGGSGQVGAVASFVGLVRDINEGDGVTAMTLEHYPGMTEKALEEIVAQARERWALLGVSVIHRFGRFVPTDRIVFVGVASAHRGEAFAACEFIMDYLKTRAPFWKREETPAGARWVDARDSDDSAAARWQTAGGEHAAESDELSWEEVERRR</sequence>
<evidence type="ECO:0000256" key="4">
    <source>
        <dbReference type="ARBA" id="ARBA00013858"/>
    </source>
</evidence>
<dbReference type="eggNOG" id="COG0314">
    <property type="taxonomic scope" value="Bacteria"/>
</dbReference>
<comment type="pathway">
    <text evidence="1">Cofactor biosynthesis; molybdopterin biosynthesis.</text>
</comment>
<comment type="caution">
    <text evidence="14">The sequence shown here is derived from an EMBL/GenBank/DDBJ whole genome shotgun (WGS) entry which is preliminary data.</text>
</comment>
<accession>S9ZMV7</accession>